<keyword evidence="3 5" id="KW-0378">Hydrolase</keyword>
<dbReference type="Gene3D" id="2.70.98.60">
    <property type="entry name" value="alpha-galactosidase from lactobacil brevis"/>
    <property type="match status" value="1"/>
</dbReference>
<dbReference type="AlphaFoldDB" id="A0A1V4IHI5"/>
<comment type="caution">
    <text evidence="10">The sequence shown here is derived from an EMBL/GenBank/DDBJ whole genome shotgun (WGS) entry which is preliminary data.</text>
</comment>
<dbReference type="PIRSF" id="PIRSF005536">
    <property type="entry name" value="Agal"/>
    <property type="match status" value="1"/>
</dbReference>
<protein>
    <recommendedName>
        <fullName evidence="2 5">Alpha-galactosidase</fullName>
        <ecNumber evidence="2 5">3.2.1.22</ecNumber>
    </recommendedName>
</protein>
<feature type="active site" description="Proton donor" evidence="6">
    <location>
        <position position="549"/>
    </location>
</feature>
<evidence type="ECO:0000256" key="7">
    <source>
        <dbReference type="PIRSR" id="PIRSR005536-2"/>
    </source>
</evidence>
<dbReference type="FunFam" id="3.20.20.70:FF:000118">
    <property type="entry name" value="Alpha-galactosidase"/>
    <property type="match status" value="1"/>
</dbReference>
<dbReference type="PRINTS" id="PR00743">
    <property type="entry name" value="GLHYDRLASE36"/>
</dbReference>
<dbReference type="InterPro" id="IPR050985">
    <property type="entry name" value="Alpha-glycosidase_related"/>
</dbReference>
<feature type="binding site" evidence="7">
    <location>
        <position position="527"/>
    </location>
    <ligand>
        <name>substrate</name>
    </ligand>
</feature>
<dbReference type="Proteomes" id="UP000191056">
    <property type="component" value="Unassembled WGS sequence"/>
</dbReference>
<evidence type="ECO:0000256" key="6">
    <source>
        <dbReference type="PIRSR" id="PIRSR005536-1"/>
    </source>
</evidence>
<dbReference type="Gene3D" id="2.60.40.1180">
    <property type="entry name" value="Golgi alpha-mannosidase II"/>
    <property type="match status" value="1"/>
</dbReference>
<organism evidence="10 11">
    <name type="scientific">Clostridium chromiireducens</name>
    <dbReference type="NCBI Taxonomy" id="225345"/>
    <lineage>
        <taxon>Bacteria</taxon>
        <taxon>Bacillati</taxon>
        <taxon>Bacillota</taxon>
        <taxon>Clostridia</taxon>
        <taxon>Eubacteriales</taxon>
        <taxon>Clostridiaceae</taxon>
        <taxon>Clostridium</taxon>
    </lineage>
</organism>
<feature type="active site" description="Nucleophile" evidence="6">
    <location>
        <position position="479"/>
    </location>
</feature>
<feature type="binding site" evidence="7">
    <location>
        <position position="549"/>
    </location>
    <ligand>
        <name>substrate</name>
    </ligand>
</feature>
<dbReference type="InterPro" id="IPR038417">
    <property type="entry name" value="Alpga-gal_N_sf"/>
</dbReference>
<dbReference type="Pfam" id="PF16874">
    <property type="entry name" value="Glyco_hydro_36C"/>
    <property type="match status" value="1"/>
</dbReference>
<dbReference type="PANTHER" id="PTHR43053:SF3">
    <property type="entry name" value="ALPHA-GALACTOSIDASE C-RELATED"/>
    <property type="match status" value="1"/>
</dbReference>
<dbReference type="InterPro" id="IPR031704">
    <property type="entry name" value="Glyco_hydro_36_N"/>
</dbReference>
<dbReference type="Pfam" id="PF02065">
    <property type="entry name" value="Melibiase"/>
    <property type="match status" value="1"/>
</dbReference>
<evidence type="ECO:0000256" key="4">
    <source>
        <dbReference type="ARBA" id="ARBA00023295"/>
    </source>
</evidence>
<dbReference type="RefSeq" id="WP_079441117.1">
    <property type="nucleotide sequence ID" value="NZ_MZGT01000052.1"/>
</dbReference>
<comment type="similarity">
    <text evidence="5">Belongs to the glycosyl hydrolase.</text>
</comment>
<dbReference type="GO" id="GO:0016052">
    <property type="term" value="P:carbohydrate catabolic process"/>
    <property type="evidence" value="ECO:0007669"/>
    <property type="project" value="InterPro"/>
</dbReference>
<keyword evidence="4 5" id="KW-0326">Glycosidase</keyword>
<sequence length="735" mass="85409">MAIKFNKKSKEFHLYNSSISYIIKILDNNQLGNLYYGKRIHHKESFSYLFEGGMRPLAAYVFEDDTNFSLQHTRQEYPSYGTTDFRYPAFEIKQRNGSRITNFEFEAYNIFKGKKKLEKLPATYVENEIEAQTLEIILYDKLIKTRLLLSYTIYEALPIITRNAKFLHEGKEEIILTKAMSCSLDLPDYDYEMVHLAGAWSRERHVKTKKLEQGIQSIYSLRGTSSAEHNPFIALKRPYTTEFQGEVYGFSLVYSGNFLGEVLVDTHSTSRIMLGIHPNMFEWILHENESFQTPEVVMAYSDEGLNGMSKAYHKLYRTRLARGYWRDKSRPILINNWEATTFDFNEEIILNIAKTAKDLGIELFVLDDGWFGERNNDKAGLGDWYVNTKKLPDGIVGLSKKIEEMGMKFGLWFEPEMVNKDSNLYRNHPDWIIHTPNRSASHCRNQYILDFSRKEVVDYIYEAMSKVLREASISYVKWDMNRYMTECYSVAKTAENQGKVMHEYVLNVYSLYEKLTSEFPYILFESCSSGGARFDPGILYYAPQGWTSDNTDAVERMKIQYGTSFVYPISSMGAHVSEVPNQQVIRTTPLETRANVAYFGAFGYELDLNNLSKKERALVKKQVEFMKEKRELIQKGTFYRLVSPLENNINSWMVVSEDKCEALVGYYKILNTANDGFKRIKLHGLDSNKKYNINDNKQNVFFGDELMYAGIPVKQEDFCSKDGDFTSVLYYLKEA</sequence>
<keyword evidence="11" id="KW-1185">Reference proteome</keyword>
<feature type="binding site" evidence="7">
    <location>
        <begin position="477"/>
        <end position="481"/>
    </location>
    <ligand>
        <name>substrate</name>
    </ligand>
</feature>
<dbReference type="EMBL" id="MZGT01000052">
    <property type="protein sequence ID" value="OPJ59423.1"/>
    <property type="molecule type" value="Genomic_DNA"/>
</dbReference>
<dbReference type="InterPro" id="IPR000111">
    <property type="entry name" value="Glyco_hydro_27/36_CS"/>
</dbReference>
<evidence type="ECO:0000256" key="1">
    <source>
        <dbReference type="ARBA" id="ARBA00001255"/>
    </source>
</evidence>
<proteinExistence type="inferred from homology"/>
<evidence type="ECO:0000256" key="2">
    <source>
        <dbReference type="ARBA" id="ARBA00012755"/>
    </source>
</evidence>
<dbReference type="PROSITE" id="PS00512">
    <property type="entry name" value="ALPHA_GALACTOSIDASE"/>
    <property type="match status" value="1"/>
</dbReference>
<evidence type="ECO:0000256" key="5">
    <source>
        <dbReference type="PIRNR" id="PIRNR005536"/>
    </source>
</evidence>
<dbReference type="InterPro" id="IPR002252">
    <property type="entry name" value="Glyco_hydro_36"/>
</dbReference>
<dbReference type="CDD" id="cd14791">
    <property type="entry name" value="GH36"/>
    <property type="match status" value="1"/>
</dbReference>
<evidence type="ECO:0000259" key="8">
    <source>
        <dbReference type="Pfam" id="PF16874"/>
    </source>
</evidence>
<dbReference type="InterPro" id="IPR013785">
    <property type="entry name" value="Aldolase_TIM"/>
</dbReference>
<dbReference type="EC" id="3.2.1.22" evidence="2 5"/>
<evidence type="ECO:0000259" key="9">
    <source>
        <dbReference type="Pfam" id="PF16875"/>
    </source>
</evidence>
<dbReference type="SUPFAM" id="SSF51445">
    <property type="entry name" value="(Trans)glycosidases"/>
    <property type="match status" value="1"/>
</dbReference>
<name>A0A1V4IHI5_9CLOT</name>
<dbReference type="Pfam" id="PF16875">
    <property type="entry name" value="Glyco_hydro_36N"/>
    <property type="match status" value="1"/>
</dbReference>
<comment type="catalytic activity">
    <reaction evidence="1 5">
        <text>Hydrolysis of terminal, non-reducing alpha-D-galactose residues in alpha-D-galactosides, including galactose oligosaccharides, galactomannans and galactolipids.</text>
        <dbReference type="EC" id="3.2.1.22"/>
    </reaction>
</comment>
<feature type="domain" description="Glycosyl hydrolase family 36 N-terminal" evidence="9">
    <location>
        <begin position="30"/>
        <end position="285"/>
    </location>
</feature>
<evidence type="ECO:0000256" key="3">
    <source>
        <dbReference type="ARBA" id="ARBA00022801"/>
    </source>
</evidence>
<evidence type="ECO:0000313" key="11">
    <source>
        <dbReference type="Proteomes" id="UP000191056"/>
    </source>
</evidence>
<feature type="binding site" evidence="7">
    <location>
        <position position="200"/>
    </location>
    <ligand>
        <name>substrate</name>
    </ligand>
</feature>
<dbReference type="Gene3D" id="3.20.20.70">
    <property type="entry name" value="Aldolase class I"/>
    <property type="match status" value="1"/>
</dbReference>
<accession>A0A1V4IHI5</accession>
<reference evidence="10 11" key="1">
    <citation type="submission" date="2017-03" db="EMBL/GenBank/DDBJ databases">
        <title>Genome sequence of Clostridium chromiireducens DSM 23318.</title>
        <authorList>
            <person name="Poehlein A."/>
            <person name="Daniel R."/>
        </authorList>
    </citation>
    <scope>NUCLEOTIDE SEQUENCE [LARGE SCALE GENOMIC DNA]</scope>
    <source>
        <strain evidence="10 11">DSM 23318</strain>
    </source>
</reference>
<gene>
    <name evidence="10" type="primary">rafA_2</name>
    <name evidence="10" type="ORF">CLCHR_34940</name>
</gene>
<feature type="binding site" evidence="7">
    <location>
        <position position="444"/>
    </location>
    <ligand>
        <name>substrate</name>
    </ligand>
</feature>
<dbReference type="InterPro" id="IPR017853">
    <property type="entry name" value="GH"/>
</dbReference>
<feature type="domain" description="Glycosyl hydrolase family 36 C-terminal" evidence="8">
    <location>
        <begin position="651"/>
        <end position="732"/>
    </location>
</feature>
<feature type="binding site" evidence="7">
    <location>
        <begin position="367"/>
        <end position="368"/>
    </location>
    <ligand>
        <name>substrate</name>
    </ligand>
</feature>
<evidence type="ECO:0000313" key="10">
    <source>
        <dbReference type="EMBL" id="OPJ59423.1"/>
    </source>
</evidence>
<dbReference type="STRING" id="225345.CLCHR_34940"/>
<dbReference type="InterPro" id="IPR013780">
    <property type="entry name" value="Glyco_hydro_b"/>
</dbReference>
<dbReference type="InterPro" id="IPR031705">
    <property type="entry name" value="Glyco_hydro_36_C"/>
</dbReference>
<dbReference type="PANTHER" id="PTHR43053">
    <property type="entry name" value="GLYCOSIDASE FAMILY 31"/>
    <property type="match status" value="1"/>
</dbReference>
<dbReference type="GO" id="GO:0004557">
    <property type="term" value="F:alpha-galactosidase activity"/>
    <property type="evidence" value="ECO:0007669"/>
    <property type="project" value="UniProtKB-UniRule"/>
</dbReference>
<dbReference type="OrthoDB" id="9758822at2"/>